<dbReference type="PANTHER" id="PTHR32438">
    <property type="entry name" value="4-ALPHA-GLUCANOTRANSFERASE DPE1, CHLOROPLASTIC/AMYLOPLASTIC"/>
    <property type="match status" value="1"/>
</dbReference>
<evidence type="ECO:0000256" key="7">
    <source>
        <dbReference type="ARBA" id="ARBA00023277"/>
    </source>
</evidence>
<dbReference type="SUPFAM" id="SSF51445">
    <property type="entry name" value="(Trans)glycosidases"/>
    <property type="match status" value="1"/>
</dbReference>
<dbReference type="EMBL" id="BAABKI010000018">
    <property type="protein sequence ID" value="GAA5174818.1"/>
    <property type="molecule type" value="Genomic_DNA"/>
</dbReference>
<dbReference type="Pfam" id="PF02446">
    <property type="entry name" value="Glyco_hydro_77"/>
    <property type="match status" value="1"/>
</dbReference>
<dbReference type="PANTHER" id="PTHR32438:SF5">
    <property type="entry name" value="4-ALPHA-GLUCANOTRANSFERASE DPE1, CHLOROPLASTIC_AMYLOPLASTIC"/>
    <property type="match status" value="1"/>
</dbReference>
<dbReference type="Proteomes" id="UP001500074">
    <property type="component" value="Unassembled WGS sequence"/>
</dbReference>
<keyword evidence="12" id="KW-1185">Reference proteome</keyword>
<keyword evidence="6 10" id="KW-0808">Transferase</keyword>
<organism evidence="11 12">
    <name type="scientific">Modicisalibacter zincidurans</name>
    <dbReference type="NCBI Taxonomy" id="1178777"/>
    <lineage>
        <taxon>Bacteria</taxon>
        <taxon>Pseudomonadati</taxon>
        <taxon>Pseudomonadota</taxon>
        <taxon>Gammaproteobacteria</taxon>
        <taxon>Oceanospirillales</taxon>
        <taxon>Halomonadaceae</taxon>
        <taxon>Modicisalibacter</taxon>
    </lineage>
</organism>
<keyword evidence="5 10" id="KW-0328">Glycosyltransferase</keyword>
<sequence>MSDDRLRELADAAGILVEWENSDSEPRELSTATQRTLLGVLGFPADDDAAIEASLARLSQWRNPVEPAQWPPLITADCDVPVMLPGPLPRGTPFMLSLEGGEERRGEIDSDGRLPAIGEMGYHRLQIAGAELSVAVAPKQCFGPADAGGQTEPRLWGLAVQLYALRRPGDGGIGDTLALERFARRAAEQGAATLTISPTHAMFSADPERYSPYSPSSRLLGNALYGAPERLLGNDAVAKATAACGLDGELRRREADDELDWPAAGRAKLTWLRRLYDDLMACDDDEAVEARRQLAAFRKAGGETLEDHCRFEALQAVRGAGYWRDWPAPLKDPDSAEVARFAEQHADEVGFHAFLQWQVMEGLQHAQAAARDAGMSVGLIADLAVGADDAGSQSWSRQGEMLQGVSIGAPPDTFNVHGQDWGLAGFSPHGLVRSGFRTFIDMLRAGFRHAGGLRIDHVLGLMRLWLVPHGATPAEGGYVSYPLDDLLRLVALESWRHRGIVVGEDLGTVAPGFGDKLAARGILGMRVLWFEQDDDANFLPARQWSNSAMATTSTHDLPSVAGWWAGRDIDWRSRLGLLGEDQDADDERRARGAARARLAGTLELLGHATPRPETLEASDLPASQLLDACARHIGRTPSPLAILPMEDVLGLEEQANLPGTLDEHPNWRRRWMAEVDTLLTPDEVRHRLGELQRGRDLSRQVANAPLEPKS</sequence>
<reference evidence="12" key="1">
    <citation type="journal article" date="2019" name="Int. J. Syst. Evol. Microbiol.">
        <title>The Global Catalogue of Microorganisms (GCM) 10K type strain sequencing project: providing services to taxonomists for standard genome sequencing and annotation.</title>
        <authorList>
            <consortium name="The Broad Institute Genomics Platform"/>
            <consortium name="The Broad Institute Genome Sequencing Center for Infectious Disease"/>
            <person name="Wu L."/>
            <person name="Ma J."/>
        </authorList>
    </citation>
    <scope>NUCLEOTIDE SEQUENCE [LARGE SCALE GENOMIC DNA]</scope>
    <source>
        <strain evidence="12">JCM 18472</strain>
    </source>
</reference>
<evidence type="ECO:0000256" key="10">
    <source>
        <dbReference type="RuleBase" id="RU361207"/>
    </source>
</evidence>
<evidence type="ECO:0000313" key="11">
    <source>
        <dbReference type="EMBL" id="GAA5174818.1"/>
    </source>
</evidence>
<evidence type="ECO:0000256" key="1">
    <source>
        <dbReference type="ARBA" id="ARBA00000439"/>
    </source>
</evidence>
<evidence type="ECO:0000256" key="4">
    <source>
        <dbReference type="ARBA" id="ARBA00020295"/>
    </source>
</evidence>
<evidence type="ECO:0000256" key="2">
    <source>
        <dbReference type="ARBA" id="ARBA00005684"/>
    </source>
</evidence>
<dbReference type="Gene3D" id="3.20.20.80">
    <property type="entry name" value="Glycosidases"/>
    <property type="match status" value="1"/>
</dbReference>
<evidence type="ECO:0000313" key="12">
    <source>
        <dbReference type="Proteomes" id="UP001500074"/>
    </source>
</evidence>
<accession>A0ABP9RD09</accession>
<dbReference type="InterPro" id="IPR003385">
    <property type="entry name" value="Glyco_hydro_77"/>
</dbReference>
<dbReference type="InterPro" id="IPR017853">
    <property type="entry name" value="GH"/>
</dbReference>
<comment type="similarity">
    <text evidence="2 10">Belongs to the disproportionating enzyme family.</text>
</comment>
<dbReference type="RefSeq" id="WP_031383308.1">
    <property type="nucleotide sequence ID" value="NZ_BAABKI010000018.1"/>
</dbReference>
<dbReference type="NCBIfam" id="TIGR00217">
    <property type="entry name" value="malQ"/>
    <property type="match status" value="1"/>
</dbReference>
<protein>
    <recommendedName>
        <fullName evidence="4 10">4-alpha-glucanotransferase</fullName>
        <ecNumber evidence="3 10">2.4.1.25</ecNumber>
    </recommendedName>
    <alternativeName>
        <fullName evidence="8 10">Amylomaltase</fullName>
    </alternativeName>
    <alternativeName>
        <fullName evidence="9 10">Disproportionating enzyme</fullName>
    </alternativeName>
</protein>
<gene>
    <name evidence="11" type="primary">malQ</name>
    <name evidence="11" type="ORF">GCM10023342_16660</name>
</gene>
<proteinExistence type="inferred from homology"/>
<name>A0ABP9RD09_9GAMM</name>
<evidence type="ECO:0000256" key="8">
    <source>
        <dbReference type="ARBA" id="ARBA00031423"/>
    </source>
</evidence>
<evidence type="ECO:0000256" key="6">
    <source>
        <dbReference type="ARBA" id="ARBA00022679"/>
    </source>
</evidence>
<comment type="catalytic activity">
    <reaction evidence="1 10">
        <text>Transfers a segment of a (1-&gt;4)-alpha-D-glucan to a new position in an acceptor, which may be glucose or a (1-&gt;4)-alpha-D-glucan.</text>
        <dbReference type="EC" id="2.4.1.25"/>
    </reaction>
</comment>
<evidence type="ECO:0000256" key="3">
    <source>
        <dbReference type="ARBA" id="ARBA00012560"/>
    </source>
</evidence>
<dbReference type="EC" id="2.4.1.25" evidence="3 10"/>
<comment type="caution">
    <text evidence="11">The sequence shown here is derived from an EMBL/GenBank/DDBJ whole genome shotgun (WGS) entry which is preliminary data.</text>
</comment>
<keyword evidence="7 10" id="KW-0119">Carbohydrate metabolism</keyword>
<evidence type="ECO:0000256" key="9">
    <source>
        <dbReference type="ARBA" id="ARBA00031501"/>
    </source>
</evidence>
<evidence type="ECO:0000256" key="5">
    <source>
        <dbReference type="ARBA" id="ARBA00022676"/>
    </source>
</evidence>